<evidence type="ECO:0000256" key="7">
    <source>
        <dbReference type="ARBA" id="ARBA00023125"/>
    </source>
</evidence>
<dbReference type="Gene3D" id="1.10.10.10">
    <property type="entry name" value="Winged helix-like DNA-binding domain superfamily/Winged helix DNA-binding domain"/>
    <property type="match status" value="1"/>
</dbReference>
<dbReference type="GO" id="GO:0043138">
    <property type="term" value="F:3'-5' DNA helicase activity"/>
    <property type="evidence" value="ECO:0007669"/>
    <property type="project" value="UniProtKB-EC"/>
</dbReference>
<evidence type="ECO:0000313" key="15">
    <source>
        <dbReference type="EMBL" id="RSL49653.1"/>
    </source>
</evidence>
<keyword evidence="7" id="KW-0238">DNA-binding</keyword>
<proteinExistence type="inferred from homology"/>
<dbReference type="Pfam" id="PF16124">
    <property type="entry name" value="RecQ_Zn_bind"/>
    <property type="match status" value="1"/>
</dbReference>
<evidence type="ECO:0000256" key="3">
    <source>
        <dbReference type="ARBA" id="ARBA00022741"/>
    </source>
</evidence>
<dbReference type="InterPro" id="IPR027417">
    <property type="entry name" value="P-loop_NTPase"/>
</dbReference>
<keyword evidence="9" id="KW-0539">Nucleus</keyword>
<dbReference type="Proteomes" id="UP000287972">
    <property type="component" value="Unassembled WGS sequence"/>
</dbReference>
<dbReference type="GO" id="GO:0005737">
    <property type="term" value="C:cytoplasm"/>
    <property type="evidence" value="ECO:0007669"/>
    <property type="project" value="TreeGrafter"/>
</dbReference>
<dbReference type="InterPro" id="IPR032284">
    <property type="entry name" value="RecQ_Zn-bd"/>
</dbReference>
<feature type="compositionally biased region" description="Polar residues" evidence="12">
    <location>
        <begin position="258"/>
        <end position="270"/>
    </location>
</feature>
<feature type="compositionally biased region" description="Basic and acidic residues" evidence="12">
    <location>
        <begin position="175"/>
        <end position="185"/>
    </location>
</feature>
<dbReference type="Pfam" id="PF09382">
    <property type="entry name" value="RQC"/>
    <property type="match status" value="1"/>
</dbReference>
<feature type="compositionally biased region" description="Polar residues" evidence="12">
    <location>
        <begin position="58"/>
        <end position="68"/>
    </location>
</feature>
<dbReference type="GO" id="GO:0006260">
    <property type="term" value="P:DNA replication"/>
    <property type="evidence" value="ECO:0007669"/>
    <property type="project" value="InterPro"/>
</dbReference>
<protein>
    <recommendedName>
        <fullName evidence="11">DNA 3'-5' helicase</fullName>
        <ecNumber evidence="11">5.6.2.4</ecNumber>
    </recommendedName>
</protein>
<dbReference type="FunFam" id="3.40.50.300:FF:001975">
    <property type="entry name" value="ATP-dependent DNA helicase"/>
    <property type="match status" value="1"/>
</dbReference>
<evidence type="ECO:0000256" key="9">
    <source>
        <dbReference type="ARBA" id="ARBA00023242"/>
    </source>
</evidence>
<dbReference type="InterPro" id="IPR004589">
    <property type="entry name" value="DNA_helicase_ATP-dep_RecQ"/>
</dbReference>
<keyword evidence="5" id="KW-0347">Helicase</keyword>
<keyword evidence="16" id="KW-1185">Reference proteome</keyword>
<dbReference type="InterPro" id="IPR014001">
    <property type="entry name" value="Helicase_ATP-bd"/>
</dbReference>
<dbReference type="Gene3D" id="3.40.50.300">
    <property type="entry name" value="P-loop containing nucleotide triphosphate hydrolases"/>
    <property type="match status" value="2"/>
</dbReference>
<dbReference type="PROSITE" id="PS51194">
    <property type="entry name" value="HELICASE_CTER"/>
    <property type="match status" value="1"/>
</dbReference>
<comment type="subcellular location">
    <subcellularLocation>
        <location evidence="1">Nucleus</location>
    </subcellularLocation>
</comment>
<dbReference type="PANTHER" id="PTHR13710">
    <property type="entry name" value="DNA HELICASE RECQ FAMILY MEMBER"/>
    <property type="match status" value="1"/>
</dbReference>
<evidence type="ECO:0000256" key="8">
    <source>
        <dbReference type="ARBA" id="ARBA00023235"/>
    </source>
</evidence>
<evidence type="ECO:0000256" key="1">
    <source>
        <dbReference type="ARBA" id="ARBA00004123"/>
    </source>
</evidence>
<dbReference type="InterPro" id="IPR036388">
    <property type="entry name" value="WH-like_DNA-bd_sf"/>
</dbReference>
<keyword evidence="6" id="KW-0067">ATP-binding</keyword>
<dbReference type="Pfam" id="PF00270">
    <property type="entry name" value="DEAD"/>
    <property type="match status" value="1"/>
</dbReference>
<dbReference type="CDD" id="cd17920">
    <property type="entry name" value="DEXHc_RecQ"/>
    <property type="match status" value="1"/>
</dbReference>
<dbReference type="GO" id="GO:0016787">
    <property type="term" value="F:hydrolase activity"/>
    <property type="evidence" value="ECO:0007669"/>
    <property type="project" value="UniProtKB-KW"/>
</dbReference>
<comment type="catalytic activity">
    <reaction evidence="10">
        <text>Couples ATP hydrolysis with the unwinding of duplex DNA by translocating in the 3'-5' direction.</text>
        <dbReference type="EC" id="5.6.2.4"/>
    </reaction>
</comment>
<keyword evidence="4" id="KW-0378">Hydrolase</keyword>
<dbReference type="CDD" id="cd18794">
    <property type="entry name" value="SF2_C_RecQ"/>
    <property type="match status" value="1"/>
</dbReference>
<evidence type="ECO:0000256" key="10">
    <source>
        <dbReference type="ARBA" id="ARBA00034617"/>
    </source>
</evidence>
<dbReference type="SMART" id="SM00487">
    <property type="entry name" value="DEXDc"/>
    <property type="match status" value="1"/>
</dbReference>
<dbReference type="Pfam" id="PF00271">
    <property type="entry name" value="Helicase_C"/>
    <property type="match status" value="1"/>
</dbReference>
<feature type="domain" description="Helicase C-terminal" evidence="14">
    <location>
        <begin position="794"/>
        <end position="945"/>
    </location>
</feature>
<dbReference type="EC" id="5.6.2.4" evidence="11"/>
<dbReference type="InterPro" id="IPR001650">
    <property type="entry name" value="Helicase_C-like"/>
</dbReference>
<feature type="region of interest" description="Disordered" evidence="12">
    <location>
        <begin position="25"/>
        <end position="287"/>
    </location>
</feature>
<dbReference type="InterPro" id="IPR011545">
    <property type="entry name" value="DEAD/DEAH_box_helicase_dom"/>
</dbReference>
<evidence type="ECO:0000259" key="13">
    <source>
        <dbReference type="PROSITE" id="PS51192"/>
    </source>
</evidence>
<evidence type="ECO:0000313" key="16">
    <source>
        <dbReference type="Proteomes" id="UP000287972"/>
    </source>
</evidence>
<reference evidence="15 16" key="1">
    <citation type="submission" date="2017-06" db="EMBL/GenBank/DDBJ databases">
        <title>Comparative genomic analysis of Ambrosia Fusariam Clade fungi.</title>
        <authorList>
            <person name="Stajich J.E."/>
            <person name="Carrillo J."/>
            <person name="Kijimoto T."/>
            <person name="Eskalen A."/>
            <person name="O'Donnell K."/>
            <person name="Kasson M."/>
        </authorList>
    </citation>
    <scope>NUCLEOTIDE SEQUENCE [LARGE SCALE GENOMIC DNA]</scope>
    <source>
        <strain evidence="15 16">NRRL62606</strain>
    </source>
</reference>
<keyword evidence="8" id="KW-0413">Isomerase</keyword>
<dbReference type="GO" id="GO:0009378">
    <property type="term" value="F:four-way junction helicase activity"/>
    <property type="evidence" value="ECO:0007669"/>
    <property type="project" value="TreeGrafter"/>
</dbReference>
<evidence type="ECO:0000256" key="6">
    <source>
        <dbReference type="ARBA" id="ARBA00022840"/>
    </source>
</evidence>
<dbReference type="EMBL" id="NKCL01000838">
    <property type="protein sequence ID" value="RSL49653.1"/>
    <property type="molecule type" value="Genomic_DNA"/>
</dbReference>
<evidence type="ECO:0000256" key="4">
    <source>
        <dbReference type="ARBA" id="ARBA00022801"/>
    </source>
</evidence>
<dbReference type="GO" id="GO:0005634">
    <property type="term" value="C:nucleus"/>
    <property type="evidence" value="ECO:0007669"/>
    <property type="project" value="UniProtKB-SubCell"/>
</dbReference>
<name>A0A428P9F7_9HYPO</name>
<dbReference type="PROSITE" id="PS51192">
    <property type="entry name" value="HELICASE_ATP_BIND_1"/>
    <property type="match status" value="1"/>
</dbReference>
<comment type="caution">
    <text evidence="15">The sequence shown here is derived from an EMBL/GenBank/DDBJ whole genome shotgun (WGS) entry which is preliminary data.</text>
</comment>
<feature type="domain" description="Helicase ATP-binding" evidence="13">
    <location>
        <begin position="619"/>
        <end position="819"/>
    </location>
</feature>
<dbReference type="GO" id="GO:0005694">
    <property type="term" value="C:chromosome"/>
    <property type="evidence" value="ECO:0007669"/>
    <property type="project" value="TreeGrafter"/>
</dbReference>
<dbReference type="PANTHER" id="PTHR13710:SF153">
    <property type="entry name" value="RECQ-LIKE DNA HELICASE BLM"/>
    <property type="match status" value="1"/>
</dbReference>
<sequence>MTRLVSSSKSRKPRLVSRSQQFLAPISITADRSARQDTPTQRGTLRSDLGKTYAQGASPKNPTQTQTRPLRARSPESGNLNADSVAYLDLPDHTIASGSLPFGSDGKLRGRNYASRPKPALSSGKDGRSKGNGVKESSDSGNFPDIYQLLGTSPPAPSPRGQSGKCGRAGGSCRTETHRTHDGNKHPLSIEIQPVSEEDEDAIASPSRRVHGQFARERQSQREVVPITGGRSSPKKASSSLERRPANAASRAHAVATGSISQTTEATPGGSSAERPRKPPSQSSRVPALLHQLSSESSALTRWSELMDKLIEQTGAKFMKAMSERWPKEKRREVKSEKERLLQQQKAIRDLAATADEYRVPCRNREELVQAITQAYVQGLDTDVDEVRLDDLTDEIHAVEQGLVEMIDGSGLDVAGFLEIFREPAYGAPPTSSVVMGGQHMLQNSVTASTSVASKDAIPATTASVVNSMLVDAGGLHVDDDGLFDLDEPQPQPVPKASSNLVPESQTRPQAIHHLPGGVEFGGFNDDEEMLAFAQDYEARQTYAPVLQDFGEAYSESETFASGGAVAESRATSRKPLSSAAPGSIPAELMNHPWSPEVGRMLKDRFGMGEFRHNQLEAINATLGGKDAFVPMPTGGGKSLCYQLPAVVKTGKTQGVTIVVSPLLSLMQDQVDHMKRLGIQAIAFHGECSAEYRRQVMAAFEEGSLEHHVELLYVTPEMVSKSAAFNNGMQTLHGRGKLARIVIDEAHFISQWGHDFRPDHKALGQSRDGQVPNVFAQLQSPKPVLRPKTTNDKTIDSIASLIRPQYRNQSGIVYTISRKNAEKVAESLTKQGIMARHYHAHVDPREKVEVQDGWQRGQVKVVVATVAFGMGIDKPDVRFVMHHGLPKSLEGYYQETGRAGRDGNPSDCILFYGKGDIRILRKLIADGEGSEEQKERQMSMLNRVTAFCDNRSDCRRAEILRYFGEEFTAGQCRKTCDNCKAGLIFEQQDFSEHAIAAIRVVQAQGRITAVQCADILMGKYPPYAAHLSDNWYGMAESLEKHELIRVIVKLSAEKVFGENNHVGNHGMAIQYLTLGATHRLFLSRQRKLMLSIQVPEDGATGSRLVKWPGISDGGGEGNVQCSGSKKRAGKNWTGGVAKRKCTDSGCKAGSSSTAAKAINSVTNKKMQRKSGINVMPL</sequence>
<dbReference type="InterPro" id="IPR018982">
    <property type="entry name" value="RQC_domain"/>
</dbReference>
<keyword evidence="3" id="KW-0547">Nucleotide-binding</keyword>
<evidence type="ECO:0000259" key="14">
    <source>
        <dbReference type="PROSITE" id="PS51194"/>
    </source>
</evidence>
<dbReference type="NCBIfam" id="TIGR00614">
    <property type="entry name" value="recQ_fam"/>
    <property type="match status" value="1"/>
</dbReference>
<dbReference type="GO" id="GO:0003677">
    <property type="term" value="F:DNA binding"/>
    <property type="evidence" value="ECO:0007669"/>
    <property type="project" value="UniProtKB-KW"/>
</dbReference>
<evidence type="ECO:0000256" key="2">
    <source>
        <dbReference type="ARBA" id="ARBA00005446"/>
    </source>
</evidence>
<gene>
    <name evidence="15" type="ORF">CEP51_015458</name>
</gene>
<evidence type="ECO:0000256" key="5">
    <source>
        <dbReference type="ARBA" id="ARBA00022806"/>
    </source>
</evidence>
<dbReference type="SUPFAM" id="SSF52540">
    <property type="entry name" value="P-loop containing nucleoside triphosphate hydrolases"/>
    <property type="match status" value="2"/>
</dbReference>
<organism evidence="15 16">
    <name type="scientific">Fusarium floridanum</name>
    <dbReference type="NCBI Taxonomy" id="1325733"/>
    <lineage>
        <taxon>Eukaryota</taxon>
        <taxon>Fungi</taxon>
        <taxon>Dikarya</taxon>
        <taxon>Ascomycota</taxon>
        <taxon>Pezizomycotina</taxon>
        <taxon>Sordariomycetes</taxon>
        <taxon>Hypocreomycetidae</taxon>
        <taxon>Hypocreales</taxon>
        <taxon>Nectriaceae</taxon>
        <taxon>Fusarium</taxon>
        <taxon>Fusarium solani species complex</taxon>
    </lineage>
</organism>
<evidence type="ECO:0000256" key="11">
    <source>
        <dbReference type="ARBA" id="ARBA00034808"/>
    </source>
</evidence>
<evidence type="ECO:0000256" key="12">
    <source>
        <dbReference type="SAM" id="MobiDB-lite"/>
    </source>
</evidence>
<dbReference type="SMART" id="SM00956">
    <property type="entry name" value="RQC"/>
    <property type="match status" value="1"/>
</dbReference>
<accession>A0A428P9F7</accession>
<dbReference type="AlphaFoldDB" id="A0A428P9F7"/>
<comment type="similarity">
    <text evidence="2">Belongs to the helicase family. RecQ subfamily.</text>
</comment>
<dbReference type="SMART" id="SM00490">
    <property type="entry name" value="HELICc"/>
    <property type="match status" value="1"/>
</dbReference>
<dbReference type="GO" id="GO:0000724">
    <property type="term" value="P:double-strand break repair via homologous recombination"/>
    <property type="evidence" value="ECO:0007669"/>
    <property type="project" value="TreeGrafter"/>
</dbReference>
<dbReference type="GO" id="GO:0005524">
    <property type="term" value="F:ATP binding"/>
    <property type="evidence" value="ECO:0007669"/>
    <property type="project" value="UniProtKB-KW"/>
</dbReference>